<dbReference type="SUPFAM" id="SSF52540">
    <property type="entry name" value="P-loop containing nucleoside triphosphate hydrolases"/>
    <property type="match status" value="1"/>
</dbReference>
<name>K9E8E9_9LACT</name>
<comment type="subcellular location">
    <subcellularLocation>
        <location evidence="1">Cell membrane</location>
        <topology evidence="1">Peripheral membrane protein</topology>
    </subcellularLocation>
</comment>
<dbReference type="EMBL" id="AGXA01000020">
    <property type="protein sequence ID" value="EKU93459.1"/>
    <property type="molecule type" value="Genomic_DNA"/>
</dbReference>
<reference evidence="3 4" key="1">
    <citation type="submission" date="2012-09" db="EMBL/GenBank/DDBJ databases">
        <title>The Genome Sequence of Alloiococcus otitis ATCC 51267.</title>
        <authorList>
            <consortium name="The Broad Institute Genome Sequencing Platform"/>
            <person name="Earl A."/>
            <person name="Ward D."/>
            <person name="Feldgarden M."/>
            <person name="Gevers D."/>
            <person name="Huys G."/>
            <person name="Walker B."/>
            <person name="Young S.K."/>
            <person name="Zeng Q."/>
            <person name="Gargeya S."/>
            <person name="Fitzgerald M."/>
            <person name="Haas B."/>
            <person name="Abouelleil A."/>
            <person name="Alvarado L."/>
            <person name="Arachchi H.M."/>
            <person name="Berlin A.M."/>
            <person name="Chapman S.B."/>
            <person name="Goldberg J."/>
            <person name="Griggs A."/>
            <person name="Gujja S."/>
            <person name="Hansen M."/>
            <person name="Howarth C."/>
            <person name="Imamovic A."/>
            <person name="Larimer J."/>
            <person name="McCowen C."/>
            <person name="Montmayeur A."/>
            <person name="Murphy C."/>
            <person name="Neiman D."/>
            <person name="Pearson M."/>
            <person name="Priest M."/>
            <person name="Roberts A."/>
            <person name="Saif S."/>
            <person name="Shea T."/>
            <person name="Sisk P."/>
            <person name="Sykes S."/>
            <person name="Wortman J."/>
            <person name="Nusbaum C."/>
            <person name="Birren B."/>
        </authorList>
    </citation>
    <scope>NUCLEOTIDE SEQUENCE [LARGE SCALE GENOMIC DNA]</scope>
    <source>
        <strain evidence="3 4">ATCC 51267</strain>
    </source>
</reference>
<gene>
    <name evidence="3" type="ORF">HMPREF9698_00991</name>
</gene>
<accession>K9E8E9</accession>
<evidence type="ECO:0000313" key="3">
    <source>
        <dbReference type="EMBL" id="EKU93459.1"/>
    </source>
</evidence>
<dbReference type="HOGENOM" id="CLU_000604_1_21_9"/>
<dbReference type="GO" id="GO:0005886">
    <property type="term" value="C:plasma membrane"/>
    <property type="evidence" value="ECO:0007669"/>
    <property type="project" value="UniProtKB-SubCell"/>
</dbReference>
<dbReference type="InterPro" id="IPR027417">
    <property type="entry name" value="P-loop_NTPase"/>
</dbReference>
<evidence type="ECO:0000256" key="2">
    <source>
        <dbReference type="ARBA" id="ARBA00022448"/>
    </source>
</evidence>
<dbReference type="PANTHER" id="PTHR43166:SF35">
    <property type="entry name" value="L-CYSTINE IMPORT ATP-BINDING PROTEIN TCYN"/>
    <property type="match status" value="1"/>
</dbReference>
<dbReference type="Gene3D" id="3.40.50.300">
    <property type="entry name" value="P-loop containing nucleotide triphosphate hydrolases"/>
    <property type="match status" value="1"/>
</dbReference>
<evidence type="ECO:0008006" key="5">
    <source>
        <dbReference type="Google" id="ProtNLM"/>
    </source>
</evidence>
<dbReference type="STRING" id="883081.HMPREF9698_00991"/>
<dbReference type="InterPro" id="IPR050086">
    <property type="entry name" value="MetN_ABC_transporter-like"/>
</dbReference>
<keyword evidence="2" id="KW-0813">Transport</keyword>
<protein>
    <recommendedName>
        <fullName evidence="5">ABC transporter domain-containing protein</fullName>
    </recommendedName>
</protein>
<evidence type="ECO:0000313" key="4">
    <source>
        <dbReference type="Proteomes" id="UP000009875"/>
    </source>
</evidence>
<dbReference type="PANTHER" id="PTHR43166">
    <property type="entry name" value="AMINO ACID IMPORT ATP-BINDING PROTEIN"/>
    <property type="match status" value="1"/>
</dbReference>
<dbReference type="eggNOG" id="COG1126">
    <property type="taxonomic scope" value="Bacteria"/>
</dbReference>
<sequence length="83" mass="9071">MFDEPTSALDPELVAGILDLIQSIAYGETTMVLVTHEMNFAKEVSDQVCFLEKGLIIEQGPPGQIFDQANSERTAAFIKGLKV</sequence>
<evidence type="ECO:0000256" key="1">
    <source>
        <dbReference type="ARBA" id="ARBA00004202"/>
    </source>
</evidence>
<keyword evidence="4" id="KW-1185">Reference proteome</keyword>
<proteinExistence type="predicted"/>
<comment type="caution">
    <text evidence="3">The sequence shown here is derived from an EMBL/GenBank/DDBJ whole genome shotgun (WGS) entry which is preliminary data.</text>
</comment>
<dbReference type="AlphaFoldDB" id="K9E8E9"/>
<dbReference type="Proteomes" id="UP000009875">
    <property type="component" value="Unassembled WGS sequence"/>
</dbReference>
<organism evidence="3 4">
    <name type="scientific">Alloiococcus otitis ATCC 51267</name>
    <dbReference type="NCBI Taxonomy" id="883081"/>
    <lineage>
        <taxon>Bacteria</taxon>
        <taxon>Bacillati</taxon>
        <taxon>Bacillota</taxon>
        <taxon>Bacilli</taxon>
        <taxon>Lactobacillales</taxon>
        <taxon>Carnobacteriaceae</taxon>
        <taxon>Alloiococcus</taxon>
    </lineage>
</organism>